<dbReference type="AlphaFoldDB" id="H0HUK3"/>
<dbReference type="Gene3D" id="2.30.110.10">
    <property type="entry name" value="Electron Transport, Fmn-binding Protein, Chain A"/>
    <property type="match status" value="1"/>
</dbReference>
<reference evidence="1 2" key="1">
    <citation type="journal article" date="2012" name="J. Bacteriol.">
        <title>Draft Genome Sequence of Mesorhizobium alhagi CCNWXJ12-2T, a Novel Salt-Resistant Species Isolated from the Desert of Northwestern China.</title>
        <authorList>
            <person name="Zhou M."/>
            <person name="Chen W."/>
            <person name="Chen H."/>
            <person name="Wei G."/>
        </authorList>
    </citation>
    <scope>NUCLEOTIDE SEQUENCE [LARGE SCALE GENOMIC DNA]</scope>
    <source>
        <strain evidence="1 2">CCNWXJ12-2</strain>
    </source>
</reference>
<dbReference type="PATRIC" id="fig|1107882.3.peg.3767"/>
<accession>H0HUK3</accession>
<dbReference type="SUPFAM" id="SSF50475">
    <property type="entry name" value="FMN-binding split barrel"/>
    <property type="match status" value="1"/>
</dbReference>
<gene>
    <name evidence="1" type="ORF">MAXJ12_19303</name>
</gene>
<dbReference type="Pfam" id="PF12900">
    <property type="entry name" value="Pyridox_ox_2"/>
    <property type="match status" value="1"/>
</dbReference>
<protein>
    <recommendedName>
        <fullName evidence="3">Pyridoxamine 5'-phosphate oxidase-like FMN-binding protein</fullName>
    </recommendedName>
</protein>
<keyword evidence="2" id="KW-1185">Reference proteome</keyword>
<dbReference type="Proteomes" id="UP000003250">
    <property type="component" value="Unassembled WGS sequence"/>
</dbReference>
<evidence type="ECO:0000313" key="1">
    <source>
        <dbReference type="EMBL" id="EHK55549.1"/>
    </source>
</evidence>
<organism evidence="1 2">
    <name type="scientific">Mesorhizobium alhagi CCNWXJ12-2</name>
    <dbReference type="NCBI Taxonomy" id="1107882"/>
    <lineage>
        <taxon>Bacteria</taxon>
        <taxon>Pseudomonadati</taxon>
        <taxon>Pseudomonadota</taxon>
        <taxon>Alphaproteobacteria</taxon>
        <taxon>Hyphomicrobiales</taxon>
        <taxon>Phyllobacteriaceae</taxon>
        <taxon>Allomesorhizobium</taxon>
    </lineage>
</organism>
<evidence type="ECO:0008006" key="3">
    <source>
        <dbReference type="Google" id="ProtNLM"/>
    </source>
</evidence>
<dbReference type="InterPro" id="IPR012349">
    <property type="entry name" value="Split_barrel_FMN-bd"/>
</dbReference>
<proteinExistence type="predicted"/>
<name>H0HUK3_9HYPH</name>
<dbReference type="InterPro" id="IPR024747">
    <property type="entry name" value="Pyridox_Oxase-rel"/>
</dbReference>
<evidence type="ECO:0000313" key="2">
    <source>
        <dbReference type="Proteomes" id="UP000003250"/>
    </source>
</evidence>
<dbReference type="EMBL" id="AHAM01000159">
    <property type="protein sequence ID" value="EHK55549.1"/>
    <property type="molecule type" value="Genomic_DNA"/>
</dbReference>
<sequence>MVPIYCVYADSHLYAFSMPGKKIEWMRGNPMVSLQVHEGGERREWKSVVVDGRYEEMLDSVGRDHAWSQLSRHFDWWEPGGLKPVASEVSDHSPHVFFRISIEQMSGREAKE</sequence>